<dbReference type="InterPro" id="IPR012676">
    <property type="entry name" value="TGS-like"/>
</dbReference>
<dbReference type="SUPFAM" id="SSF109604">
    <property type="entry name" value="HD-domain/PDEase-like"/>
    <property type="match status" value="1"/>
</dbReference>
<feature type="domain" description="TGS" evidence="5">
    <location>
        <begin position="417"/>
        <end position="480"/>
    </location>
</feature>
<feature type="region of interest" description="Disordered" evidence="3">
    <location>
        <begin position="1"/>
        <end position="41"/>
    </location>
</feature>
<name>A0A3A4AB46_9ACTN</name>
<dbReference type="InterPro" id="IPR012675">
    <property type="entry name" value="Beta-grasp_dom_sf"/>
</dbReference>
<dbReference type="InterPro" id="IPR043519">
    <property type="entry name" value="NT_sf"/>
</dbReference>
<dbReference type="InterPro" id="IPR006674">
    <property type="entry name" value="HD_domain"/>
</dbReference>
<evidence type="ECO:0000313" key="6">
    <source>
        <dbReference type="EMBL" id="RJL23654.1"/>
    </source>
</evidence>
<evidence type="ECO:0000256" key="1">
    <source>
        <dbReference type="ARBA" id="ARBA00007476"/>
    </source>
</evidence>
<dbReference type="InterPro" id="IPR007685">
    <property type="entry name" value="RelA_SpoT"/>
</dbReference>
<dbReference type="Pfam" id="PF04607">
    <property type="entry name" value="RelA_SpoT"/>
    <property type="match status" value="1"/>
</dbReference>
<dbReference type="SUPFAM" id="SSF81301">
    <property type="entry name" value="Nucleotidyltransferase"/>
    <property type="match status" value="1"/>
</dbReference>
<evidence type="ECO:0000259" key="5">
    <source>
        <dbReference type="PROSITE" id="PS51880"/>
    </source>
</evidence>
<dbReference type="Gene3D" id="3.10.20.30">
    <property type="match status" value="1"/>
</dbReference>
<dbReference type="CDD" id="cd00077">
    <property type="entry name" value="HDc"/>
    <property type="match status" value="1"/>
</dbReference>
<dbReference type="Pfam" id="PF13328">
    <property type="entry name" value="HD_4"/>
    <property type="match status" value="1"/>
</dbReference>
<dbReference type="FunFam" id="1.10.3210.10:FF:000001">
    <property type="entry name" value="GTP pyrophosphokinase RelA"/>
    <property type="match status" value="1"/>
</dbReference>
<comment type="similarity">
    <text evidence="1">Belongs to the RelA/SpoT family.</text>
</comment>
<proteinExistence type="inferred from homology"/>
<sequence>MASAGGGPGGGQGGATRRFRAAAGRLARPRPDADKLRPAEGLLRNHRLQHPKADLSVVRRAYLVAERLHDGQLRKSGEPYVTHPLAVAEILADLGMDTPTIAAALLHDTVEDTDYTIAELRAEFGEEVAVLVDGVTKLDGSKWGVTAEAETFRKMILTSAADLRVLVIKLADRLHNLRTLGFQPRHKQERIARASLELLVPFAERLGMYSLKREMDDLCFASLFPEEHAACAAAVAAGEEEARRQLEPALQRFREALADSNVSGQVVLHRRHLYAIHTDTKGNLDGLLPAEMFRILVLVDGLDQECYVALGAVHAALHPIPGHLKDFIALPRFNMYRSLHTRVIDQGGSVLDVMIRSTRMHRMAEYGIAASIADAASASAAETVTGRIDLEWLRRLLAWQNDATSADFLESLRGDLRPGSIATFTPRGHVIPLPAHATPIDFAYALDPEIGNHAIGVLVNGRLAALNSRLYNGAVVEILTAPDANPSPEWLRDVKTPAARLLIHRALTEQRADDVSTVGRRMLAKAIEARGLELLDLEASGASRLVARHLGFLESDQMYAAVAANTVRIDDLVAKLTDPDL</sequence>
<dbReference type="Gene3D" id="1.10.3210.10">
    <property type="entry name" value="Hypothetical protein af1432"/>
    <property type="match status" value="1"/>
</dbReference>
<dbReference type="InterPro" id="IPR004095">
    <property type="entry name" value="TGS"/>
</dbReference>
<gene>
    <name evidence="6" type="ORF">D5H75_32685</name>
</gene>
<dbReference type="SMART" id="SM00954">
    <property type="entry name" value="RelA_SpoT"/>
    <property type="match status" value="1"/>
</dbReference>
<dbReference type="PROSITE" id="PS51880">
    <property type="entry name" value="TGS"/>
    <property type="match status" value="1"/>
</dbReference>
<dbReference type="GO" id="GO:0016787">
    <property type="term" value="F:hydrolase activity"/>
    <property type="evidence" value="ECO:0007669"/>
    <property type="project" value="UniProtKB-KW"/>
</dbReference>
<dbReference type="SMART" id="SM00471">
    <property type="entry name" value="HDc"/>
    <property type="match status" value="1"/>
</dbReference>
<keyword evidence="7" id="KW-1185">Reference proteome</keyword>
<comment type="caution">
    <text evidence="6">The sequence shown here is derived from an EMBL/GenBank/DDBJ whole genome shotgun (WGS) entry which is preliminary data.</text>
</comment>
<accession>A0A3A4AB46</accession>
<protein>
    <submittedName>
        <fullName evidence="6">Bifunctional (P)ppGpp synthetase/guanosine-3',5'-bis(Diphosphate) 3'-pyrophosphohydrolase</fullName>
    </submittedName>
</protein>
<evidence type="ECO:0000313" key="7">
    <source>
        <dbReference type="Proteomes" id="UP000265768"/>
    </source>
</evidence>
<feature type="domain" description="HD" evidence="4">
    <location>
        <begin position="80"/>
        <end position="177"/>
    </location>
</feature>
<dbReference type="PROSITE" id="PS51831">
    <property type="entry name" value="HD"/>
    <property type="match status" value="1"/>
</dbReference>
<comment type="pathway">
    <text evidence="2">Purine metabolism.</text>
</comment>
<evidence type="ECO:0000259" key="4">
    <source>
        <dbReference type="PROSITE" id="PS51831"/>
    </source>
</evidence>
<reference evidence="6 7" key="1">
    <citation type="submission" date="2018-09" db="EMBL/GenBank/DDBJ databases">
        <title>YIM 75507 draft genome.</title>
        <authorList>
            <person name="Tang S."/>
            <person name="Feng Y."/>
        </authorList>
    </citation>
    <scope>NUCLEOTIDE SEQUENCE [LARGE SCALE GENOMIC DNA]</scope>
    <source>
        <strain evidence="6 7">YIM 75507</strain>
    </source>
</reference>
<dbReference type="Pfam" id="PF02824">
    <property type="entry name" value="TGS"/>
    <property type="match status" value="1"/>
</dbReference>
<dbReference type="RefSeq" id="WP_119930443.1">
    <property type="nucleotide sequence ID" value="NZ_QZEY01000018.1"/>
</dbReference>
<keyword evidence="6" id="KW-0378">Hydrolase</keyword>
<dbReference type="FunFam" id="3.10.20.30:FF:000002">
    <property type="entry name" value="GTP pyrophosphokinase (RelA/SpoT)"/>
    <property type="match status" value="1"/>
</dbReference>
<dbReference type="GO" id="GO:0015969">
    <property type="term" value="P:guanosine tetraphosphate metabolic process"/>
    <property type="evidence" value="ECO:0007669"/>
    <property type="project" value="InterPro"/>
</dbReference>
<dbReference type="Gene3D" id="3.30.460.10">
    <property type="entry name" value="Beta Polymerase, domain 2"/>
    <property type="match status" value="1"/>
</dbReference>
<evidence type="ECO:0000256" key="2">
    <source>
        <dbReference type="ARBA" id="ARBA00025704"/>
    </source>
</evidence>
<dbReference type="OrthoDB" id="9805041at2"/>
<dbReference type="GO" id="GO:0005886">
    <property type="term" value="C:plasma membrane"/>
    <property type="evidence" value="ECO:0007669"/>
    <property type="project" value="TreeGrafter"/>
</dbReference>
<dbReference type="AlphaFoldDB" id="A0A3A4AB46"/>
<dbReference type="SUPFAM" id="SSF81271">
    <property type="entry name" value="TGS-like"/>
    <property type="match status" value="1"/>
</dbReference>
<feature type="compositionally biased region" description="Gly residues" evidence="3">
    <location>
        <begin position="1"/>
        <end position="14"/>
    </location>
</feature>
<dbReference type="PANTHER" id="PTHR21262">
    <property type="entry name" value="GUANOSINE-3',5'-BIS DIPHOSPHATE 3'-PYROPHOSPHOHYDROLASE"/>
    <property type="match status" value="1"/>
</dbReference>
<dbReference type="Proteomes" id="UP000265768">
    <property type="component" value="Unassembled WGS sequence"/>
</dbReference>
<dbReference type="PANTHER" id="PTHR21262:SF31">
    <property type="entry name" value="GTP PYROPHOSPHOKINASE"/>
    <property type="match status" value="1"/>
</dbReference>
<organism evidence="6 7">
    <name type="scientific">Bailinhaonella thermotolerans</name>
    <dbReference type="NCBI Taxonomy" id="1070861"/>
    <lineage>
        <taxon>Bacteria</taxon>
        <taxon>Bacillati</taxon>
        <taxon>Actinomycetota</taxon>
        <taxon>Actinomycetes</taxon>
        <taxon>Streptosporangiales</taxon>
        <taxon>Streptosporangiaceae</taxon>
        <taxon>Bailinhaonella</taxon>
    </lineage>
</organism>
<feature type="compositionally biased region" description="Basic and acidic residues" evidence="3">
    <location>
        <begin position="29"/>
        <end position="38"/>
    </location>
</feature>
<dbReference type="EMBL" id="QZEY01000018">
    <property type="protein sequence ID" value="RJL23654.1"/>
    <property type="molecule type" value="Genomic_DNA"/>
</dbReference>
<evidence type="ECO:0000256" key="3">
    <source>
        <dbReference type="SAM" id="MobiDB-lite"/>
    </source>
</evidence>
<dbReference type="InterPro" id="IPR003607">
    <property type="entry name" value="HD/PDEase_dom"/>
</dbReference>
<dbReference type="CDD" id="cd05399">
    <property type="entry name" value="NT_Rel-Spo_like"/>
    <property type="match status" value="1"/>
</dbReference>